<dbReference type="GO" id="GO:0046491">
    <property type="term" value="P:L-methylmalonyl-CoA metabolic process"/>
    <property type="evidence" value="ECO:0007669"/>
    <property type="project" value="TreeGrafter"/>
</dbReference>
<evidence type="ECO:0000313" key="4">
    <source>
        <dbReference type="Proteomes" id="UP001236014"/>
    </source>
</evidence>
<dbReference type="PANTHER" id="PTHR43048:SF3">
    <property type="entry name" value="METHYLMALONYL-COA EPIMERASE, MITOCHONDRIAL"/>
    <property type="match status" value="1"/>
</dbReference>
<proteinExistence type="predicted"/>
<name>A0A9Y2IBD1_9PSEU</name>
<feature type="domain" description="VOC" evidence="2">
    <location>
        <begin position="7"/>
        <end position="149"/>
    </location>
</feature>
<dbReference type="InterPro" id="IPR004360">
    <property type="entry name" value="Glyas_Fos-R_dOase_dom"/>
</dbReference>
<evidence type="ECO:0000256" key="1">
    <source>
        <dbReference type="ARBA" id="ARBA00022723"/>
    </source>
</evidence>
<dbReference type="InterPro" id="IPR037523">
    <property type="entry name" value="VOC_core"/>
</dbReference>
<dbReference type="Proteomes" id="UP001236014">
    <property type="component" value="Chromosome"/>
</dbReference>
<organism evidence="3 4">
    <name type="scientific">Amycolatopsis carbonis</name>
    <dbReference type="NCBI Taxonomy" id="715471"/>
    <lineage>
        <taxon>Bacteria</taxon>
        <taxon>Bacillati</taxon>
        <taxon>Actinomycetota</taxon>
        <taxon>Actinomycetes</taxon>
        <taxon>Pseudonocardiales</taxon>
        <taxon>Pseudonocardiaceae</taxon>
        <taxon>Amycolatopsis</taxon>
    </lineage>
</organism>
<dbReference type="InterPro" id="IPR029068">
    <property type="entry name" value="Glyas_Bleomycin-R_OHBP_Dase"/>
</dbReference>
<dbReference type="KEGG" id="acab:QRX50_35915"/>
<dbReference type="Gene3D" id="3.10.180.10">
    <property type="entry name" value="2,3-Dihydroxybiphenyl 1,2-Dioxygenase, domain 1"/>
    <property type="match status" value="1"/>
</dbReference>
<dbReference type="GO" id="GO:0004493">
    <property type="term" value="F:methylmalonyl-CoA epimerase activity"/>
    <property type="evidence" value="ECO:0007669"/>
    <property type="project" value="TreeGrafter"/>
</dbReference>
<dbReference type="RefSeq" id="WP_285967532.1">
    <property type="nucleotide sequence ID" value="NZ_CP127294.1"/>
</dbReference>
<dbReference type="GO" id="GO:0046872">
    <property type="term" value="F:metal ion binding"/>
    <property type="evidence" value="ECO:0007669"/>
    <property type="project" value="UniProtKB-KW"/>
</dbReference>
<accession>A0A9Y2IBD1</accession>
<dbReference type="SUPFAM" id="SSF54593">
    <property type="entry name" value="Glyoxalase/Bleomycin resistance protein/Dihydroxybiphenyl dioxygenase"/>
    <property type="match status" value="1"/>
</dbReference>
<keyword evidence="4" id="KW-1185">Reference proteome</keyword>
<gene>
    <name evidence="3" type="ORF">QRX50_35915</name>
</gene>
<dbReference type="PANTHER" id="PTHR43048">
    <property type="entry name" value="METHYLMALONYL-COA EPIMERASE"/>
    <property type="match status" value="1"/>
</dbReference>
<sequence length="151" mass="16234">MSFQVLGTAHTGITVVDLERSLSFWRDVLGLEVVLRDDVAGEALEEITGVRGGAMSFAILEVPGGGGQIELLEYTAPADRQHLRPRPFDVGSMHVALFVDDIEAVLRDCAAAGWRSHGTPRVRQEGPAKGTTFLYMSDPDGTIVELVQAAS</sequence>
<dbReference type="AlphaFoldDB" id="A0A9Y2IBD1"/>
<evidence type="ECO:0000313" key="3">
    <source>
        <dbReference type="EMBL" id="WIX76784.1"/>
    </source>
</evidence>
<dbReference type="EMBL" id="CP127294">
    <property type="protein sequence ID" value="WIX76784.1"/>
    <property type="molecule type" value="Genomic_DNA"/>
</dbReference>
<reference evidence="3 4" key="1">
    <citation type="submission" date="2023-06" db="EMBL/GenBank/DDBJ databases">
        <authorList>
            <person name="Oyuntsetseg B."/>
            <person name="Kim S.B."/>
        </authorList>
    </citation>
    <scope>NUCLEOTIDE SEQUENCE [LARGE SCALE GENOMIC DNA]</scope>
    <source>
        <strain evidence="3 4">2-15</strain>
    </source>
</reference>
<dbReference type="Pfam" id="PF00903">
    <property type="entry name" value="Glyoxalase"/>
    <property type="match status" value="1"/>
</dbReference>
<dbReference type="InterPro" id="IPR051785">
    <property type="entry name" value="MMCE/EMCE_epimerase"/>
</dbReference>
<keyword evidence="1" id="KW-0479">Metal-binding</keyword>
<evidence type="ECO:0000259" key="2">
    <source>
        <dbReference type="PROSITE" id="PS51819"/>
    </source>
</evidence>
<dbReference type="PROSITE" id="PS51819">
    <property type="entry name" value="VOC"/>
    <property type="match status" value="1"/>
</dbReference>
<protein>
    <submittedName>
        <fullName evidence="3">VOC family protein</fullName>
    </submittedName>
</protein>